<protein>
    <submittedName>
        <fullName evidence="1">Uncharacterized protein</fullName>
    </submittedName>
</protein>
<reference evidence="1 2" key="1">
    <citation type="submission" date="2023-03" db="EMBL/GenBank/DDBJ databases">
        <title>Description of Hydrogenimonas sp. ISO32.</title>
        <authorList>
            <person name="Mino S."/>
            <person name="Fukazawa S."/>
            <person name="Sawabe T."/>
        </authorList>
    </citation>
    <scope>NUCLEOTIDE SEQUENCE [LARGE SCALE GENOMIC DNA]</scope>
    <source>
        <strain evidence="1 2">ISO32</strain>
    </source>
</reference>
<name>A0ABM8FP62_9BACT</name>
<keyword evidence="2" id="KW-1185">Reference proteome</keyword>
<sequence>MRPYLIALFSLSLLWITAALYMDSQKNTLEKEYHKRSTLVGRYHALKEVWSEKAQREALKRFETMLRLYGIQPKVAKKTNKKIYRFELDAKRVDTVLNKLLNSTLAIETFEVRRKDGHTLSVEVGVSL</sequence>
<gene>
    <name evidence="1" type="ORF">HCR_17720</name>
</gene>
<dbReference type="Proteomes" id="UP001321445">
    <property type="component" value="Chromosome"/>
</dbReference>
<accession>A0ABM8FP62</accession>
<evidence type="ECO:0000313" key="1">
    <source>
        <dbReference type="EMBL" id="BDY13460.1"/>
    </source>
</evidence>
<dbReference type="EMBL" id="AP027370">
    <property type="protein sequence ID" value="BDY13460.1"/>
    <property type="molecule type" value="Genomic_DNA"/>
</dbReference>
<dbReference type="RefSeq" id="WP_286336411.1">
    <property type="nucleotide sequence ID" value="NZ_AP027370.1"/>
</dbReference>
<proteinExistence type="predicted"/>
<organism evidence="1 2">
    <name type="scientific">Hydrogenimonas cancrithermarum</name>
    <dbReference type="NCBI Taxonomy" id="2993563"/>
    <lineage>
        <taxon>Bacteria</taxon>
        <taxon>Pseudomonadati</taxon>
        <taxon>Campylobacterota</taxon>
        <taxon>Epsilonproteobacteria</taxon>
        <taxon>Campylobacterales</taxon>
        <taxon>Hydrogenimonadaceae</taxon>
        <taxon>Hydrogenimonas</taxon>
    </lineage>
</organism>
<evidence type="ECO:0000313" key="2">
    <source>
        <dbReference type="Proteomes" id="UP001321445"/>
    </source>
</evidence>